<evidence type="ECO:0000313" key="3">
    <source>
        <dbReference type="Proteomes" id="UP000281553"/>
    </source>
</evidence>
<sequence length="110" mass="13009">MTKERLREKEASSRLLSSQDDVKKNVRQLEEENLELRRHLQRLQAQIILQDEAHMNQLEEVSKRKNAKIEAELEKKCNALMHSEKVLQAKERSHRQRIKGLEEQVGLMVV</sequence>
<proteinExistence type="predicted"/>
<reference evidence="2 3" key="1">
    <citation type="submission" date="2018-11" db="EMBL/GenBank/DDBJ databases">
        <authorList>
            <consortium name="Pathogen Informatics"/>
        </authorList>
    </citation>
    <scope>NUCLEOTIDE SEQUENCE [LARGE SCALE GENOMIC DNA]</scope>
</reference>
<organism evidence="2 3">
    <name type="scientific">Dibothriocephalus latus</name>
    <name type="common">Fish tapeworm</name>
    <name type="synonym">Diphyllobothrium latum</name>
    <dbReference type="NCBI Taxonomy" id="60516"/>
    <lineage>
        <taxon>Eukaryota</taxon>
        <taxon>Metazoa</taxon>
        <taxon>Spiralia</taxon>
        <taxon>Lophotrochozoa</taxon>
        <taxon>Platyhelminthes</taxon>
        <taxon>Cestoda</taxon>
        <taxon>Eucestoda</taxon>
        <taxon>Diphyllobothriidea</taxon>
        <taxon>Diphyllobothriidae</taxon>
        <taxon>Dibothriocephalus</taxon>
    </lineage>
</organism>
<keyword evidence="3" id="KW-1185">Reference proteome</keyword>
<gene>
    <name evidence="2" type="ORF">DILT_LOCUS15907</name>
</gene>
<evidence type="ECO:0000313" key="2">
    <source>
        <dbReference type="EMBL" id="VDN32116.1"/>
    </source>
</evidence>
<name>A0A3P7QMA9_DIBLA</name>
<feature type="compositionally biased region" description="Basic and acidic residues" evidence="1">
    <location>
        <begin position="1"/>
        <end position="12"/>
    </location>
</feature>
<dbReference type="Proteomes" id="UP000281553">
    <property type="component" value="Unassembled WGS sequence"/>
</dbReference>
<dbReference type="OrthoDB" id="3549872at2759"/>
<accession>A0A3P7QMA9</accession>
<protein>
    <submittedName>
        <fullName evidence="2">Uncharacterized protein</fullName>
    </submittedName>
</protein>
<dbReference type="AlphaFoldDB" id="A0A3P7QMA9"/>
<dbReference type="EMBL" id="UYRU01081749">
    <property type="protein sequence ID" value="VDN32116.1"/>
    <property type="molecule type" value="Genomic_DNA"/>
</dbReference>
<feature type="region of interest" description="Disordered" evidence="1">
    <location>
        <begin position="1"/>
        <end position="20"/>
    </location>
</feature>
<evidence type="ECO:0000256" key="1">
    <source>
        <dbReference type="SAM" id="MobiDB-lite"/>
    </source>
</evidence>